<dbReference type="GO" id="GO:0004180">
    <property type="term" value="F:carboxypeptidase activity"/>
    <property type="evidence" value="ECO:0007669"/>
    <property type="project" value="UniProtKB-ARBA"/>
</dbReference>
<dbReference type="GO" id="GO:0016740">
    <property type="term" value="F:transferase activity"/>
    <property type="evidence" value="ECO:0007669"/>
    <property type="project" value="UniProtKB-KW"/>
</dbReference>
<dbReference type="Gene3D" id="2.40.440.10">
    <property type="entry name" value="L,D-transpeptidase catalytic domain-like"/>
    <property type="match status" value="1"/>
</dbReference>
<feature type="chain" id="PRO_5016447831" evidence="8">
    <location>
        <begin position="32"/>
        <end position="536"/>
    </location>
</feature>
<dbReference type="SUPFAM" id="SSF141523">
    <property type="entry name" value="L,D-transpeptidase catalytic domain-like"/>
    <property type="match status" value="1"/>
</dbReference>
<keyword evidence="3" id="KW-0808">Transferase</keyword>
<evidence type="ECO:0000256" key="6">
    <source>
        <dbReference type="ARBA" id="ARBA00023316"/>
    </source>
</evidence>
<dbReference type="Pfam" id="PF03734">
    <property type="entry name" value="YkuD"/>
    <property type="match status" value="1"/>
</dbReference>
<evidence type="ECO:0000256" key="1">
    <source>
        <dbReference type="ARBA" id="ARBA00004752"/>
    </source>
</evidence>
<dbReference type="InterPro" id="IPR052905">
    <property type="entry name" value="LD-transpeptidase_YkuD-like"/>
</dbReference>
<dbReference type="SUPFAM" id="SSF47090">
    <property type="entry name" value="PGBD-like"/>
    <property type="match status" value="1"/>
</dbReference>
<dbReference type="Gene3D" id="1.10.101.10">
    <property type="entry name" value="PGBD-like superfamily/PGBD"/>
    <property type="match status" value="1"/>
</dbReference>
<keyword evidence="5 7" id="KW-0573">Peptidoglycan synthesis</keyword>
<dbReference type="KEGG" id="salo:EF888_11595"/>
<keyword evidence="11" id="KW-1185">Reference proteome</keyword>
<keyword evidence="8" id="KW-0732">Signal</keyword>
<reference evidence="10 11" key="1">
    <citation type="submission" date="2018-05" db="EMBL/GenBank/DDBJ databases">
        <title>Genomic Encyclopedia of Type Strains, Phase IV (KMG-IV): sequencing the most valuable type-strain genomes for metagenomic binning, comparative biology and taxonomic classification.</title>
        <authorList>
            <person name="Goeker M."/>
        </authorList>
    </citation>
    <scope>NUCLEOTIDE SEQUENCE [LARGE SCALE GENOMIC DNA]</scope>
    <source>
        <strain evidence="10 11">DSM 103371</strain>
    </source>
</reference>
<sequence>MTAALAVRTFSLTCLLALSLSVAGWIRPADAQVTAFVQAVAEGAAADRDIAEFYRSTGYAALWTGTDRTSAKRREALLRAIEEAPAHGLPAAAYDTAALKVGLRSVRSERDLGRLEVAMSKLFLTYARDVQTGVLTPAKVDAGIVREVPYRDRKGLLSAFSKSSPTGFLRALPPQNPEYVRLMKAKVEFERLVARGGWGPEVAASKLEPGQSGQAVVALRNRLIAMGYLKRTATTTYDERMRQAVGAFQAEHGLDVDGVVGPGTLAEINTGATTRLHQIIVAMERERWTNMPRGKRHILVNIPDFHAQVIDDGKVTFKTRAVVGSDVADQRTPEFSDMMEHMVINPTWNVPRSIAIKEYLPLLQRNPYAAGHLRIIDRRGRTVPRDVVDFRQFNERTFPFDLKQPPSDGNALGLVKFMFPNRYNIYLHDTPTKNLFGREARAFSHGCIRLGDPFDFAYTLLMPQTSDPVGLFQSQLATGRETIVELEEYIPVHLIYRTAIAPAKGRIQFRRDIYGRDARIWQALQSAGVSSGGVQG</sequence>
<dbReference type="PANTHER" id="PTHR41533:SF2">
    <property type="entry name" value="BLR7131 PROTEIN"/>
    <property type="match status" value="1"/>
</dbReference>
<feature type="active site" description="Nucleophile" evidence="7">
    <location>
        <position position="447"/>
    </location>
</feature>
<evidence type="ECO:0000256" key="4">
    <source>
        <dbReference type="ARBA" id="ARBA00022960"/>
    </source>
</evidence>
<evidence type="ECO:0000256" key="7">
    <source>
        <dbReference type="PROSITE-ProRule" id="PRU01373"/>
    </source>
</evidence>
<dbReference type="OrthoDB" id="9778545at2"/>
<dbReference type="UniPathway" id="UPA00219"/>
<gene>
    <name evidence="10" type="ORF">C8D95_102522</name>
</gene>
<dbReference type="EMBL" id="QGGV01000002">
    <property type="protein sequence ID" value="PWK57872.1"/>
    <property type="molecule type" value="Genomic_DNA"/>
</dbReference>
<feature type="domain" description="L,D-TPase catalytic" evidence="9">
    <location>
        <begin position="296"/>
        <end position="472"/>
    </location>
</feature>
<evidence type="ECO:0000313" key="11">
    <source>
        <dbReference type="Proteomes" id="UP000245390"/>
    </source>
</evidence>
<evidence type="ECO:0000256" key="2">
    <source>
        <dbReference type="ARBA" id="ARBA00005992"/>
    </source>
</evidence>
<dbReference type="GO" id="GO:0009252">
    <property type="term" value="P:peptidoglycan biosynthetic process"/>
    <property type="evidence" value="ECO:0007669"/>
    <property type="project" value="UniProtKB-UniPathway"/>
</dbReference>
<dbReference type="InterPro" id="IPR002477">
    <property type="entry name" value="Peptidoglycan-bd-like"/>
</dbReference>
<dbReference type="InterPro" id="IPR045380">
    <property type="entry name" value="LD_TPept_scaffold_dom"/>
</dbReference>
<dbReference type="GO" id="GO:0008360">
    <property type="term" value="P:regulation of cell shape"/>
    <property type="evidence" value="ECO:0007669"/>
    <property type="project" value="UniProtKB-UniRule"/>
</dbReference>
<dbReference type="Proteomes" id="UP000245390">
    <property type="component" value="Unassembled WGS sequence"/>
</dbReference>
<accession>A0A316GB80</accession>
<feature type="signal peptide" evidence="8">
    <location>
        <begin position="1"/>
        <end position="31"/>
    </location>
</feature>
<evidence type="ECO:0000313" key="10">
    <source>
        <dbReference type="EMBL" id="PWK57872.1"/>
    </source>
</evidence>
<dbReference type="GO" id="GO:0071555">
    <property type="term" value="P:cell wall organization"/>
    <property type="evidence" value="ECO:0007669"/>
    <property type="project" value="UniProtKB-UniRule"/>
</dbReference>
<dbReference type="InterPro" id="IPR036365">
    <property type="entry name" value="PGBD-like_sf"/>
</dbReference>
<comment type="pathway">
    <text evidence="1 7">Cell wall biogenesis; peptidoglycan biosynthesis.</text>
</comment>
<evidence type="ECO:0000259" key="9">
    <source>
        <dbReference type="PROSITE" id="PS52029"/>
    </source>
</evidence>
<feature type="active site" description="Proton donor/acceptor" evidence="7">
    <location>
        <position position="428"/>
    </location>
</feature>
<dbReference type="InterPro" id="IPR005490">
    <property type="entry name" value="LD_TPept_cat_dom"/>
</dbReference>
<dbReference type="PROSITE" id="PS52029">
    <property type="entry name" value="LD_TPASE"/>
    <property type="match status" value="1"/>
</dbReference>
<evidence type="ECO:0000256" key="3">
    <source>
        <dbReference type="ARBA" id="ARBA00022679"/>
    </source>
</evidence>
<dbReference type="CDD" id="cd16913">
    <property type="entry name" value="YkuD_like"/>
    <property type="match status" value="1"/>
</dbReference>
<keyword evidence="4 7" id="KW-0133">Cell shape</keyword>
<evidence type="ECO:0000256" key="5">
    <source>
        <dbReference type="ARBA" id="ARBA00022984"/>
    </source>
</evidence>
<dbReference type="InterPro" id="IPR036366">
    <property type="entry name" value="PGBDSf"/>
</dbReference>
<dbReference type="AlphaFoldDB" id="A0A316GB80"/>
<dbReference type="RefSeq" id="WP_109758438.1">
    <property type="nucleotide sequence ID" value="NZ_CP034588.1"/>
</dbReference>
<dbReference type="Pfam" id="PF01471">
    <property type="entry name" value="PG_binding_1"/>
    <property type="match status" value="1"/>
</dbReference>
<proteinExistence type="inferred from homology"/>
<protein>
    <submittedName>
        <fullName evidence="10">Murein L,D-transpeptidase YcbB/YkuD</fullName>
    </submittedName>
</protein>
<name>A0A316GB80_9RHOB</name>
<keyword evidence="6 7" id="KW-0961">Cell wall biogenesis/degradation</keyword>
<dbReference type="Pfam" id="PF20142">
    <property type="entry name" value="Scaffold"/>
    <property type="match status" value="1"/>
</dbReference>
<dbReference type="PANTHER" id="PTHR41533">
    <property type="entry name" value="L,D-TRANSPEPTIDASE HI_1667-RELATED"/>
    <property type="match status" value="1"/>
</dbReference>
<organism evidence="10 11">
    <name type="scientific">Silicimonas algicola</name>
    <dbReference type="NCBI Taxonomy" id="1826607"/>
    <lineage>
        <taxon>Bacteria</taxon>
        <taxon>Pseudomonadati</taxon>
        <taxon>Pseudomonadota</taxon>
        <taxon>Alphaproteobacteria</taxon>
        <taxon>Rhodobacterales</taxon>
        <taxon>Paracoccaceae</taxon>
    </lineage>
</organism>
<evidence type="ECO:0000256" key="8">
    <source>
        <dbReference type="SAM" id="SignalP"/>
    </source>
</evidence>
<comment type="caution">
    <text evidence="10">The sequence shown here is derived from an EMBL/GenBank/DDBJ whole genome shotgun (WGS) entry which is preliminary data.</text>
</comment>
<dbReference type="InterPro" id="IPR038063">
    <property type="entry name" value="Transpep_catalytic_dom"/>
</dbReference>
<comment type="similarity">
    <text evidence="2">Belongs to the YkuD family.</text>
</comment>